<keyword evidence="13" id="KW-1185">Reference proteome</keyword>
<evidence type="ECO:0000256" key="2">
    <source>
        <dbReference type="ARBA" id="ARBA00004496"/>
    </source>
</evidence>
<evidence type="ECO:0000256" key="6">
    <source>
        <dbReference type="ARBA" id="ARBA00022843"/>
    </source>
</evidence>
<evidence type="ECO:0000256" key="7">
    <source>
        <dbReference type="ARBA" id="ARBA00023015"/>
    </source>
</evidence>
<evidence type="ECO:0000256" key="5">
    <source>
        <dbReference type="ARBA" id="ARBA00022553"/>
    </source>
</evidence>
<evidence type="ECO:0000256" key="10">
    <source>
        <dbReference type="SAM" id="MobiDB-lite"/>
    </source>
</evidence>
<feature type="region of interest" description="Disordered" evidence="10">
    <location>
        <begin position="327"/>
        <end position="347"/>
    </location>
</feature>
<comment type="subcellular location">
    <subcellularLocation>
        <location evidence="2">Cytoplasm</location>
    </subcellularLocation>
    <subcellularLocation>
        <location evidence="1">Nucleus</location>
    </subcellularLocation>
</comment>
<dbReference type="InterPro" id="IPR040221">
    <property type="entry name" value="CDCA7/CDA7L"/>
</dbReference>
<evidence type="ECO:0000259" key="11">
    <source>
        <dbReference type="Pfam" id="PF10497"/>
    </source>
</evidence>
<keyword evidence="6" id="KW-0832">Ubl conjugation</keyword>
<evidence type="ECO:0000256" key="4">
    <source>
        <dbReference type="ARBA" id="ARBA00022499"/>
    </source>
</evidence>
<dbReference type="PANTHER" id="PTHR31169:SF23">
    <property type="entry name" value="OS03G0572250 PROTEIN"/>
    <property type="match status" value="1"/>
</dbReference>
<dbReference type="Gramene" id="OE9A026756T1">
    <property type="protein sequence ID" value="OE9A026756C1"/>
    <property type="gene ID" value="OE9A026756"/>
</dbReference>
<sequence length="494" mass="56030">MLDLRSIETLENVNTKENDNGTNQKISEYERSREQRIKENLQRMQNLGILDLSLKVKSLKPTPKITKHRKIPQTQSPSPLPPSGSVRRSSRLQNATPVTYSEVRLTKKDKSLELEDELLREQGAKPEIYTEEHEKLLGNTEKSWTFFVDGYGKDGKRIYDPVRGKTCHQCRQKTLGYRTHCSQCNMVQGQFCGDCLYMRYGEHVLETLENPNWICPVCRGICNCSLCRQAKGWPPTGTLYRKISSLGYKSVAHYLIQTQRSKTQSDENVGTNVPVSAKRSLPFADTEATLAEDDLSKFDGGCQGINPQSEENRTDVIPNDEKVEVTYSNTEQGETKGAAQVDREHDESNMKPKILESLSSSLYKSNNMNIDVFILEPENHKKEEIYIVDNEDFLAPEHDQSNMKLKNPNSLSDSPFPSFNSNVSMSEPEKLKKGDITCMVDNNSFLAVETSSKSRKKRACTTELASDSVAGRLRQRRMMKNANELGFDQMVTMP</sequence>
<dbReference type="GO" id="GO:0005737">
    <property type="term" value="C:cytoplasm"/>
    <property type="evidence" value="ECO:0007669"/>
    <property type="project" value="UniProtKB-SubCell"/>
</dbReference>
<keyword evidence="3" id="KW-0963">Cytoplasm</keyword>
<keyword evidence="5" id="KW-0597">Phosphoprotein</keyword>
<evidence type="ECO:0000313" key="13">
    <source>
        <dbReference type="Proteomes" id="UP000594638"/>
    </source>
</evidence>
<keyword evidence="9" id="KW-0539">Nucleus</keyword>
<gene>
    <name evidence="12" type="ORF">OLEA9_A026756</name>
</gene>
<evidence type="ECO:0000313" key="12">
    <source>
        <dbReference type="EMBL" id="CAA3031411.1"/>
    </source>
</evidence>
<dbReference type="GO" id="GO:0005634">
    <property type="term" value="C:nucleus"/>
    <property type="evidence" value="ECO:0007669"/>
    <property type="project" value="UniProtKB-SubCell"/>
</dbReference>
<dbReference type="InterPro" id="IPR018866">
    <property type="entry name" value="Znf-4CXXC_R1"/>
</dbReference>
<keyword evidence="8" id="KW-0804">Transcription</keyword>
<accession>A0A8S0VCG8</accession>
<keyword evidence="4" id="KW-1017">Isopeptide bond</keyword>
<evidence type="ECO:0000256" key="3">
    <source>
        <dbReference type="ARBA" id="ARBA00022490"/>
    </source>
</evidence>
<feature type="region of interest" description="Disordered" evidence="10">
    <location>
        <begin position="62"/>
        <end position="98"/>
    </location>
</feature>
<organism evidence="12 13">
    <name type="scientific">Olea europaea subsp. europaea</name>
    <dbReference type="NCBI Taxonomy" id="158383"/>
    <lineage>
        <taxon>Eukaryota</taxon>
        <taxon>Viridiplantae</taxon>
        <taxon>Streptophyta</taxon>
        <taxon>Embryophyta</taxon>
        <taxon>Tracheophyta</taxon>
        <taxon>Spermatophyta</taxon>
        <taxon>Magnoliopsida</taxon>
        <taxon>eudicotyledons</taxon>
        <taxon>Gunneridae</taxon>
        <taxon>Pentapetalae</taxon>
        <taxon>asterids</taxon>
        <taxon>lamiids</taxon>
        <taxon>Lamiales</taxon>
        <taxon>Oleaceae</taxon>
        <taxon>Oleeae</taxon>
        <taxon>Olea</taxon>
    </lineage>
</organism>
<proteinExistence type="predicted"/>
<dbReference type="Proteomes" id="UP000594638">
    <property type="component" value="Unassembled WGS sequence"/>
</dbReference>
<dbReference type="Pfam" id="PF10497">
    <property type="entry name" value="zf-4CXXC_R1"/>
    <property type="match status" value="1"/>
</dbReference>
<comment type="caution">
    <text evidence="12">The sequence shown here is derived from an EMBL/GenBank/DDBJ whole genome shotgun (WGS) entry which is preliminary data.</text>
</comment>
<evidence type="ECO:0000256" key="9">
    <source>
        <dbReference type="ARBA" id="ARBA00023242"/>
    </source>
</evidence>
<feature type="domain" description="Zinc-finger" evidence="11">
    <location>
        <begin position="159"/>
        <end position="255"/>
    </location>
</feature>
<dbReference type="GO" id="GO:0006355">
    <property type="term" value="P:regulation of DNA-templated transcription"/>
    <property type="evidence" value="ECO:0007669"/>
    <property type="project" value="InterPro"/>
</dbReference>
<protein>
    <recommendedName>
        <fullName evidence="11">Zinc-finger domain-containing protein</fullName>
    </recommendedName>
</protein>
<evidence type="ECO:0000256" key="8">
    <source>
        <dbReference type="ARBA" id="ARBA00023163"/>
    </source>
</evidence>
<name>A0A8S0VCG8_OLEEU</name>
<keyword evidence="7" id="KW-0805">Transcription regulation</keyword>
<evidence type="ECO:0000256" key="1">
    <source>
        <dbReference type="ARBA" id="ARBA00004123"/>
    </source>
</evidence>
<dbReference type="PANTHER" id="PTHR31169">
    <property type="entry name" value="OS05G0300700 PROTEIN"/>
    <property type="match status" value="1"/>
</dbReference>
<reference evidence="12 13" key="1">
    <citation type="submission" date="2019-12" db="EMBL/GenBank/DDBJ databases">
        <authorList>
            <person name="Alioto T."/>
            <person name="Alioto T."/>
            <person name="Gomez Garrido J."/>
        </authorList>
    </citation>
    <scope>NUCLEOTIDE SEQUENCE [LARGE SCALE GENOMIC DNA]</scope>
</reference>
<dbReference type="OrthoDB" id="298344at2759"/>
<dbReference type="AlphaFoldDB" id="A0A8S0VCG8"/>
<dbReference type="EMBL" id="CACTIH010009447">
    <property type="protein sequence ID" value="CAA3031411.1"/>
    <property type="molecule type" value="Genomic_DNA"/>
</dbReference>